<sequence>MQNVTVKVARSRSQPFVEKIWNDVLADVEVNSNLGGDTNAIVFGHNESQSDEHLSNGECLDDDSIFKANTLVEICSSSDQSNTDIQDIEVEPQQANTNNPNEVHKNPANIDL</sequence>
<evidence type="ECO:0000313" key="3">
    <source>
        <dbReference type="Proteomes" id="UP000011082"/>
    </source>
</evidence>
<dbReference type="HOGENOM" id="CLU_2151899_0_0_1"/>
<keyword evidence="3" id="KW-1185">Reference proteome</keyword>
<dbReference type="InParanoid" id="L2GQM0"/>
<evidence type="ECO:0000256" key="1">
    <source>
        <dbReference type="SAM" id="MobiDB-lite"/>
    </source>
</evidence>
<dbReference type="VEuPathDB" id="MicrosporidiaDB:VICG_00130"/>
<dbReference type="EMBL" id="JH370130">
    <property type="protein sequence ID" value="ELA42815.1"/>
    <property type="molecule type" value="Genomic_DNA"/>
</dbReference>
<feature type="non-terminal residue" evidence="2">
    <location>
        <position position="112"/>
    </location>
</feature>
<name>L2GQM0_VITCO</name>
<gene>
    <name evidence="2" type="ORF">VICG_00130</name>
</gene>
<dbReference type="GeneID" id="19880848"/>
<proteinExistence type="predicted"/>
<organism evidence="2 3">
    <name type="scientific">Vittaforma corneae (strain ATCC 50505)</name>
    <name type="common">Microsporidian parasite</name>
    <name type="synonym">Nosema corneum</name>
    <dbReference type="NCBI Taxonomy" id="993615"/>
    <lineage>
        <taxon>Eukaryota</taxon>
        <taxon>Fungi</taxon>
        <taxon>Fungi incertae sedis</taxon>
        <taxon>Microsporidia</taxon>
        <taxon>Nosematidae</taxon>
        <taxon>Vittaforma</taxon>
    </lineage>
</organism>
<protein>
    <submittedName>
        <fullName evidence="2">Uncharacterized protein</fullName>
    </submittedName>
</protein>
<evidence type="ECO:0000313" key="2">
    <source>
        <dbReference type="EMBL" id="ELA42815.1"/>
    </source>
</evidence>
<feature type="region of interest" description="Disordered" evidence="1">
    <location>
        <begin position="77"/>
        <end position="112"/>
    </location>
</feature>
<reference evidence="3" key="1">
    <citation type="submission" date="2011-05" db="EMBL/GenBank/DDBJ databases">
        <title>The genome sequence of Vittaforma corneae strain ATCC 50505.</title>
        <authorList>
            <consortium name="The Broad Institute Genome Sequencing Platform"/>
            <person name="Cuomo C."/>
            <person name="Didier E."/>
            <person name="Bowers L."/>
            <person name="Young S.K."/>
            <person name="Zeng Q."/>
            <person name="Gargeya S."/>
            <person name="Fitzgerald M."/>
            <person name="Haas B."/>
            <person name="Abouelleil A."/>
            <person name="Alvarado L."/>
            <person name="Arachchi H.M."/>
            <person name="Berlin A."/>
            <person name="Chapman S.B."/>
            <person name="Gearin G."/>
            <person name="Goldberg J."/>
            <person name="Griggs A."/>
            <person name="Gujja S."/>
            <person name="Hansen M."/>
            <person name="Heiman D."/>
            <person name="Howarth C."/>
            <person name="Larimer J."/>
            <person name="Lui A."/>
            <person name="MacDonald P.J.P."/>
            <person name="McCowen C."/>
            <person name="Montmayeur A."/>
            <person name="Murphy C."/>
            <person name="Neiman D."/>
            <person name="Pearson M."/>
            <person name="Priest M."/>
            <person name="Roberts A."/>
            <person name="Saif S."/>
            <person name="Shea T."/>
            <person name="Sisk P."/>
            <person name="Stolte C."/>
            <person name="Sykes S."/>
            <person name="Wortman J."/>
            <person name="Nusbaum C."/>
            <person name="Birren B."/>
        </authorList>
    </citation>
    <scope>NUCLEOTIDE SEQUENCE [LARGE SCALE GENOMIC DNA]</scope>
    <source>
        <strain evidence="3">ATCC 50505</strain>
    </source>
</reference>
<dbReference type="Proteomes" id="UP000011082">
    <property type="component" value="Unassembled WGS sequence"/>
</dbReference>
<dbReference type="RefSeq" id="XP_007603583.1">
    <property type="nucleotide sequence ID" value="XM_007603521.1"/>
</dbReference>
<accession>L2GQM0</accession>
<dbReference type="AlphaFoldDB" id="L2GQM0"/>